<dbReference type="Proteomes" id="UP000815325">
    <property type="component" value="Unassembled WGS sequence"/>
</dbReference>
<evidence type="ECO:0000256" key="1">
    <source>
        <dbReference type="SAM" id="MobiDB-lite"/>
    </source>
</evidence>
<gene>
    <name evidence="2" type="ORF">DUNSADRAFT_16332</name>
</gene>
<protein>
    <submittedName>
        <fullName evidence="2">Uncharacterized protein</fullName>
    </submittedName>
</protein>
<feature type="non-terminal residue" evidence="2">
    <location>
        <position position="1"/>
    </location>
</feature>
<evidence type="ECO:0000313" key="3">
    <source>
        <dbReference type="Proteomes" id="UP000815325"/>
    </source>
</evidence>
<sequence length="86" mass="8510">KCFVVSGSQPPGQAQYGGAGAPSHAGTGTCRHCSSARPGRGAGQRTAEGGGGAQLAQAAAEQCSERTGALMLVCLHVLVCCPCPLR</sequence>
<dbReference type="EMBL" id="MU070184">
    <property type="protein sequence ID" value="KAF5829259.1"/>
    <property type="molecule type" value="Genomic_DNA"/>
</dbReference>
<reference evidence="2" key="1">
    <citation type="submission" date="2017-08" db="EMBL/GenBank/DDBJ databases">
        <authorList>
            <person name="Polle J.E."/>
            <person name="Barry K."/>
            <person name="Cushman J."/>
            <person name="Schmutz J."/>
            <person name="Tran D."/>
            <person name="Hathwaick L.T."/>
            <person name="Yim W.C."/>
            <person name="Jenkins J."/>
            <person name="Mckie-Krisberg Z.M."/>
            <person name="Prochnik S."/>
            <person name="Lindquist E."/>
            <person name="Dockter R.B."/>
            <person name="Adam C."/>
            <person name="Molina H."/>
            <person name="Bunkerborg J."/>
            <person name="Jin E."/>
            <person name="Buchheim M."/>
            <person name="Magnuson J."/>
        </authorList>
    </citation>
    <scope>NUCLEOTIDE SEQUENCE</scope>
    <source>
        <strain evidence="2">CCAP 19/18</strain>
    </source>
</reference>
<feature type="region of interest" description="Disordered" evidence="1">
    <location>
        <begin position="1"/>
        <end position="51"/>
    </location>
</feature>
<keyword evidence="3" id="KW-1185">Reference proteome</keyword>
<evidence type="ECO:0000313" key="2">
    <source>
        <dbReference type="EMBL" id="KAF5829259.1"/>
    </source>
</evidence>
<proteinExistence type="predicted"/>
<organism evidence="2 3">
    <name type="scientific">Dunaliella salina</name>
    <name type="common">Green alga</name>
    <name type="synonym">Protococcus salinus</name>
    <dbReference type="NCBI Taxonomy" id="3046"/>
    <lineage>
        <taxon>Eukaryota</taxon>
        <taxon>Viridiplantae</taxon>
        <taxon>Chlorophyta</taxon>
        <taxon>core chlorophytes</taxon>
        <taxon>Chlorophyceae</taxon>
        <taxon>CS clade</taxon>
        <taxon>Chlamydomonadales</taxon>
        <taxon>Dunaliellaceae</taxon>
        <taxon>Dunaliella</taxon>
    </lineage>
</organism>
<name>A0ABQ7G3S5_DUNSA</name>
<comment type="caution">
    <text evidence="2">The sequence shown here is derived from an EMBL/GenBank/DDBJ whole genome shotgun (WGS) entry which is preliminary data.</text>
</comment>
<feature type="compositionally biased region" description="Low complexity" evidence="1">
    <location>
        <begin position="1"/>
        <end position="14"/>
    </location>
</feature>
<accession>A0ABQ7G3S5</accession>